<name>A0A6M8BRG7_9CYAN</name>
<keyword evidence="1" id="KW-0802">TPR repeat</keyword>
<gene>
    <name evidence="2" type="ORF">HPC62_08315</name>
</gene>
<keyword evidence="3" id="KW-1185">Reference proteome</keyword>
<proteinExistence type="predicted"/>
<dbReference type="AlphaFoldDB" id="A0A6M8BRG7"/>
<dbReference type="SMART" id="SM00028">
    <property type="entry name" value="TPR"/>
    <property type="match status" value="2"/>
</dbReference>
<evidence type="ECO:0000313" key="3">
    <source>
        <dbReference type="Proteomes" id="UP000505210"/>
    </source>
</evidence>
<evidence type="ECO:0000313" key="2">
    <source>
        <dbReference type="EMBL" id="QKD84845.1"/>
    </source>
</evidence>
<dbReference type="EMBL" id="CP053661">
    <property type="protein sequence ID" value="QKD84845.1"/>
    <property type="molecule type" value="Genomic_DNA"/>
</dbReference>
<dbReference type="Gene3D" id="1.25.40.10">
    <property type="entry name" value="Tetratricopeptide repeat domain"/>
    <property type="match status" value="1"/>
</dbReference>
<sequence>MALPALADPFRSANPRNIDRTTEAAFIAMFAEGNYAQAAALLENASRNEPLAHALAASLAYLNRDWDTLRDRATQTRRSAERLMQSDPLRGNIYRAVGHFLEGGYAVSTQSTVAATPTVLRELQRAFSALGEAERIAPDDPELNLVKGYIELFLATNLPFSSPEQALEKLQNFAGPEYLAQRGIAIGYRDLEQFEPAMAAVDQALAETPDNPDLYYLKAQILVRQEKYRESLEFFQRALEKEDQLPQRHANQIAWEACRAESVVEGLRDGVSRQRCNPLLRRR</sequence>
<dbReference type="InterPro" id="IPR048173">
    <property type="entry name" value="Sll0314-like"/>
</dbReference>
<dbReference type="InterPro" id="IPR011990">
    <property type="entry name" value="TPR-like_helical_dom_sf"/>
</dbReference>
<protein>
    <submittedName>
        <fullName evidence="2">Tetratricopeptide repeat protein</fullName>
    </submittedName>
</protein>
<dbReference type="Proteomes" id="UP000505210">
    <property type="component" value="Chromosome"/>
</dbReference>
<evidence type="ECO:0000256" key="1">
    <source>
        <dbReference type="PROSITE-ProRule" id="PRU00339"/>
    </source>
</evidence>
<dbReference type="SUPFAM" id="SSF48452">
    <property type="entry name" value="TPR-like"/>
    <property type="match status" value="1"/>
</dbReference>
<organism evidence="2 3">
    <name type="scientific">Thermoleptolyngbya sichuanensis A183</name>
    <dbReference type="NCBI Taxonomy" id="2737172"/>
    <lineage>
        <taxon>Bacteria</taxon>
        <taxon>Bacillati</taxon>
        <taxon>Cyanobacteriota</taxon>
        <taxon>Cyanophyceae</taxon>
        <taxon>Oculatellales</taxon>
        <taxon>Oculatellaceae</taxon>
        <taxon>Thermoleptolyngbya</taxon>
        <taxon>Thermoleptolyngbya sichuanensis</taxon>
    </lineage>
</organism>
<dbReference type="Pfam" id="PF13432">
    <property type="entry name" value="TPR_16"/>
    <property type="match status" value="1"/>
</dbReference>
<dbReference type="KEGG" id="theu:HPC62_08315"/>
<dbReference type="PROSITE" id="PS50005">
    <property type="entry name" value="TPR"/>
    <property type="match status" value="1"/>
</dbReference>
<feature type="repeat" description="TPR" evidence="1">
    <location>
        <begin position="212"/>
        <end position="245"/>
    </location>
</feature>
<accession>A0A6M8BRG7</accession>
<dbReference type="InterPro" id="IPR019734">
    <property type="entry name" value="TPR_rpt"/>
</dbReference>
<dbReference type="NCBIfam" id="NF041522">
    <property type="entry name" value="TPR_sll0314"/>
    <property type="match status" value="1"/>
</dbReference>
<reference evidence="2 3" key="1">
    <citation type="submission" date="2020-05" db="EMBL/GenBank/DDBJ databases">
        <title>Complete genome sequence of of a novel Thermoleptolyngbya strain isolated from hot springs of Ganzi, Sichuan China.</title>
        <authorList>
            <person name="Tang J."/>
            <person name="Daroch M."/>
            <person name="Li L."/>
            <person name="Waleron K."/>
            <person name="Waleron M."/>
            <person name="Waleron M."/>
        </authorList>
    </citation>
    <scope>NUCLEOTIDE SEQUENCE [LARGE SCALE GENOMIC DNA]</scope>
    <source>
        <strain evidence="2 3">PKUAC-SCTA183</strain>
    </source>
</reference>